<dbReference type="InterPro" id="IPR018062">
    <property type="entry name" value="HTH_AraC-typ_CS"/>
</dbReference>
<dbReference type="PANTHER" id="PTHR30146">
    <property type="entry name" value="LACI-RELATED TRANSCRIPTIONAL REPRESSOR"/>
    <property type="match status" value="1"/>
</dbReference>
<evidence type="ECO:0000256" key="3">
    <source>
        <dbReference type="ARBA" id="ARBA00023163"/>
    </source>
</evidence>
<evidence type="ECO:0000313" key="5">
    <source>
        <dbReference type="EMBL" id="QQO10817.1"/>
    </source>
</evidence>
<evidence type="ECO:0000256" key="2">
    <source>
        <dbReference type="ARBA" id="ARBA00023125"/>
    </source>
</evidence>
<dbReference type="PROSITE" id="PS00041">
    <property type="entry name" value="HTH_ARAC_FAMILY_1"/>
    <property type="match status" value="1"/>
</dbReference>
<dbReference type="SUPFAM" id="SSF53822">
    <property type="entry name" value="Periplasmic binding protein-like I"/>
    <property type="match status" value="1"/>
</dbReference>
<dbReference type="CDD" id="cd06267">
    <property type="entry name" value="PBP1_LacI_sugar_binding-like"/>
    <property type="match status" value="1"/>
</dbReference>
<dbReference type="PRINTS" id="PR00032">
    <property type="entry name" value="HTHARAC"/>
</dbReference>
<dbReference type="Pfam" id="PF13377">
    <property type="entry name" value="Peripla_BP_3"/>
    <property type="match status" value="1"/>
</dbReference>
<dbReference type="InterPro" id="IPR018060">
    <property type="entry name" value="HTH_AraC"/>
</dbReference>
<dbReference type="EMBL" id="CP067089">
    <property type="protein sequence ID" value="QQO10817.1"/>
    <property type="molecule type" value="Genomic_DNA"/>
</dbReference>
<dbReference type="InterPro" id="IPR009057">
    <property type="entry name" value="Homeodomain-like_sf"/>
</dbReference>
<dbReference type="KEGG" id="bhc:JFL75_07845"/>
<keyword evidence="6" id="KW-1185">Reference proteome</keyword>
<sequence length="1068" mass="120482">MAKKRIGLLLASIHKGTALNVWETFARQAAAEDINFFIFPGGRLNSPLDSDYLRNSVYSLVNPENLDGIISWSSTIGYTVPEEEFQRFHKGFEPLPLVTISWKAEGHPCVYFDAYNGIKGLVNHLIRKHGVKRIAFLRGPLYHQSTADRLRGYCDALGDNKISVEENSALITDPFDWNSGDAAAAQLFETRGLVPGRDFDALAGASDLMVLAAIQYFQKKGFRVPDDYLAGGFNNSAESRIPQSRLSTVHMPYNELSSESFAMLHQLLAKGTEKSKHGDVVLPMEVIIRESCGCSSYGNILDSGFGKIDLENNADWEAALVSLIQKELSLDDEDVQAMIVPLVQALEKKDLRKFLRLFERALVSFFSSKKDIDVLFTMFSEIRKSGFIDTETVQQIEPLIFRMVARMQESTYAFEEYQTQKWQSVLNTLKCEMFGIRDSRSLIQILSRHLPAIGITTSAIMLYTDERTTRCIGSFSPDGMAPEYDTDFPVRWMFPEHIKHYFSGGMFMVLPLFIENQSLGYIIFNIPFYDGVIFEELRQTVSNALRGIFLFQETLALKQIAEKAEQTKTEFFITAGNSMSDFLSDILEDLDTMEPGLSSPGPLHNTVQLLKSRINTQQEQTNKLIDLSLSQIDEFSFKKKLFNINELLPELGLFPLLTGDPVYLLQAFSIIREEYGSRVSARMGRTELILEFRPPEPLPQSLWSKQSLLLAERIILRHGGDFHIDSSVCTVHLPWLTISGQLPVKSKTAPGTCVFSISDPPPPISGMDDYRVVFASEVNQNFPIPGEAACIVWDADRASTEEFMYVARLRSQTEAAAIPFFCYGTKLEGETLIDAVDSRIQKPKEGITLFIGHPSHFSFDWACPDTAVHINSINQFADAVAMLVPVLIVLDTLDIETIENIRRHPATVMVPLIVLPEKIESAPDVMQICRFSRLIFCNRCVAAAPEFSARVKDIIAGKEILPPHTGALVKKAVLYFNQHVESHISRWKLADSINVSEDYLTRIFHRELGLPLWDYLNRYRVYIASELLLHTDGTIYEISEKTGFQDQAYFCRVFKKITGTSPGQLRKK</sequence>
<dbReference type="InterPro" id="IPR028082">
    <property type="entry name" value="Peripla_BP_I"/>
</dbReference>
<feature type="domain" description="HTH araC/xylS-type" evidence="4">
    <location>
        <begin position="970"/>
        <end position="1068"/>
    </location>
</feature>
<protein>
    <submittedName>
        <fullName evidence="5">Substrate-binding domain-containing protein</fullName>
    </submittedName>
</protein>
<dbReference type="Gene3D" id="3.40.50.2300">
    <property type="match status" value="2"/>
</dbReference>
<dbReference type="InterPro" id="IPR046335">
    <property type="entry name" value="LacI/GalR-like_sensor"/>
</dbReference>
<dbReference type="AlphaFoldDB" id="A0A7T8BBQ0"/>
<dbReference type="RefSeq" id="WP_215628122.1">
    <property type="nucleotide sequence ID" value="NZ_CP067089.2"/>
</dbReference>
<dbReference type="Proteomes" id="UP000595917">
    <property type="component" value="Chromosome"/>
</dbReference>
<accession>A0A7T8BBQ0</accession>
<dbReference type="PANTHER" id="PTHR30146:SF24">
    <property type="entry name" value="XYLOSE OPERON REGULATORY PROTEIN"/>
    <property type="match status" value="1"/>
</dbReference>
<dbReference type="Pfam" id="PF12833">
    <property type="entry name" value="HTH_18"/>
    <property type="match status" value="1"/>
</dbReference>
<keyword evidence="2" id="KW-0238">DNA-binding</keyword>
<dbReference type="InterPro" id="IPR020449">
    <property type="entry name" value="Tscrpt_reg_AraC-type_HTH"/>
</dbReference>
<dbReference type="SUPFAM" id="SSF46689">
    <property type="entry name" value="Homeodomain-like"/>
    <property type="match status" value="1"/>
</dbReference>
<dbReference type="GO" id="GO:0000976">
    <property type="term" value="F:transcription cis-regulatory region binding"/>
    <property type="evidence" value="ECO:0007669"/>
    <property type="project" value="TreeGrafter"/>
</dbReference>
<organism evidence="5 6">
    <name type="scientific">Breznakiella homolactica</name>
    <dbReference type="NCBI Taxonomy" id="2798577"/>
    <lineage>
        <taxon>Bacteria</taxon>
        <taxon>Pseudomonadati</taxon>
        <taxon>Spirochaetota</taxon>
        <taxon>Spirochaetia</taxon>
        <taxon>Spirochaetales</taxon>
        <taxon>Breznakiellaceae</taxon>
        <taxon>Breznakiella</taxon>
    </lineage>
</organism>
<evidence type="ECO:0000313" key="6">
    <source>
        <dbReference type="Proteomes" id="UP000595917"/>
    </source>
</evidence>
<gene>
    <name evidence="5" type="ORF">JFL75_07845</name>
</gene>
<dbReference type="SMART" id="SM00342">
    <property type="entry name" value="HTH_ARAC"/>
    <property type="match status" value="1"/>
</dbReference>
<evidence type="ECO:0000256" key="1">
    <source>
        <dbReference type="ARBA" id="ARBA00023015"/>
    </source>
</evidence>
<keyword evidence="3" id="KW-0804">Transcription</keyword>
<reference evidence="5" key="1">
    <citation type="submission" date="2021-01" db="EMBL/GenBank/DDBJ databases">
        <title>Description of Breznakiella homolactica.</title>
        <authorList>
            <person name="Song Y."/>
            <person name="Brune A."/>
        </authorList>
    </citation>
    <scope>NUCLEOTIDE SEQUENCE</scope>
    <source>
        <strain evidence="5">RmG30</strain>
    </source>
</reference>
<keyword evidence="1" id="KW-0805">Transcription regulation</keyword>
<evidence type="ECO:0000259" key="4">
    <source>
        <dbReference type="PROSITE" id="PS01124"/>
    </source>
</evidence>
<dbReference type="PROSITE" id="PS01124">
    <property type="entry name" value="HTH_ARAC_FAMILY_2"/>
    <property type="match status" value="1"/>
</dbReference>
<dbReference type="GO" id="GO:0003700">
    <property type="term" value="F:DNA-binding transcription factor activity"/>
    <property type="evidence" value="ECO:0007669"/>
    <property type="project" value="InterPro"/>
</dbReference>
<name>A0A7T8BBQ0_9SPIR</name>
<proteinExistence type="predicted"/>
<dbReference type="Gene3D" id="1.10.10.60">
    <property type="entry name" value="Homeodomain-like"/>
    <property type="match status" value="2"/>
</dbReference>